<dbReference type="Gramene" id="FCD_00000176-RA">
    <property type="protein sequence ID" value="FCD_00000176-RA:cds"/>
    <property type="gene ID" value="FCD_00000176"/>
</dbReference>
<name>A0AA88D8U6_FICCA</name>
<dbReference type="AlphaFoldDB" id="A0AA88D8U6"/>
<accession>A0AA88D8U6</accession>
<evidence type="ECO:0000313" key="3">
    <source>
        <dbReference type="Proteomes" id="UP001187192"/>
    </source>
</evidence>
<sequence>MSFGTFWESCVAKNLEEREGGEEHARVRGSGNGGWAGPLRDGDDINGVWIMMLMQARGMDFTQRWTRRQTSNRSVI</sequence>
<evidence type="ECO:0000256" key="1">
    <source>
        <dbReference type="SAM" id="MobiDB-lite"/>
    </source>
</evidence>
<dbReference type="EMBL" id="BTGU01000033">
    <property type="protein sequence ID" value="GMN50198.1"/>
    <property type="molecule type" value="Genomic_DNA"/>
</dbReference>
<comment type="caution">
    <text evidence="2">The sequence shown here is derived from an EMBL/GenBank/DDBJ whole genome shotgun (WGS) entry which is preliminary data.</text>
</comment>
<organism evidence="2 3">
    <name type="scientific">Ficus carica</name>
    <name type="common">Common fig</name>
    <dbReference type="NCBI Taxonomy" id="3494"/>
    <lineage>
        <taxon>Eukaryota</taxon>
        <taxon>Viridiplantae</taxon>
        <taxon>Streptophyta</taxon>
        <taxon>Embryophyta</taxon>
        <taxon>Tracheophyta</taxon>
        <taxon>Spermatophyta</taxon>
        <taxon>Magnoliopsida</taxon>
        <taxon>eudicotyledons</taxon>
        <taxon>Gunneridae</taxon>
        <taxon>Pentapetalae</taxon>
        <taxon>rosids</taxon>
        <taxon>fabids</taxon>
        <taxon>Rosales</taxon>
        <taxon>Moraceae</taxon>
        <taxon>Ficeae</taxon>
        <taxon>Ficus</taxon>
    </lineage>
</organism>
<gene>
    <name evidence="2" type="ORF">TIFTF001_019362</name>
</gene>
<reference evidence="2" key="1">
    <citation type="submission" date="2023-07" db="EMBL/GenBank/DDBJ databases">
        <title>draft genome sequence of fig (Ficus carica).</title>
        <authorList>
            <person name="Takahashi T."/>
            <person name="Nishimura K."/>
        </authorList>
    </citation>
    <scope>NUCLEOTIDE SEQUENCE</scope>
</reference>
<evidence type="ECO:0000313" key="2">
    <source>
        <dbReference type="EMBL" id="GMN50198.1"/>
    </source>
</evidence>
<feature type="region of interest" description="Disordered" evidence="1">
    <location>
        <begin position="18"/>
        <end position="38"/>
    </location>
</feature>
<keyword evidence="3" id="KW-1185">Reference proteome</keyword>
<proteinExistence type="predicted"/>
<dbReference type="Proteomes" id="UP001187192">
    <property type="component" value="Unassembled WGS sequence"/>
</dbReference>
<protein>
    <submittedName>
        <fullName evidence="2">Uncharacterized protein</fullName>
    </submittedName>
</protein>